<reference evidence="1" key="2">
    <citation type="journal article" date="2022" name="New Phytol.">
        <title>Evolutionary transition to the ectomycorrhizal habit in the genomes of a hyperdiverse lineage of mushroom-forming fungi.</title>
        <authorList>
            <person name="Looney B."/>
            <person name="Miyauchi S."/>
            <person name="Morin E."/>
            <person name="Drula E."/>
            <person name="Courty P.E."/>
            <person name="Kohler A."/>
            <person name="Kuo A."/>
            <person name="LaButti K."/>
            <person name="Pangilinan J."/>
            <person name="Lipzen A."/>
            <person name="Riley R."/>
            <person name="Andreopoulos W."/>
            <person name="He G."/>
            <person name="Johnson J."/>
            <person name="Nolan M."/>
            <person name="Tritt A."/>
            <person name="Barry K.W."/>
            <person name="Grigoriev I.V."/>
            <person name="Nagy L.G."/>
            <person name="Hibbett D."/>
            <person name="Henrissat B."/>
            <person name="Matheny P.B."/>
            <person name="Labbe J."/>
            <person name="Martin F.M."/>
        </authorList>
    </citation>
    <scope>NUCLEOTIDE SEQUENCE</scope>
    <source>
        <strain evidence="1">EC-137</strain>
    </source>
</reference>
<keyword evidence="2" id="KW-1185">Reference proteome</keyword>
<feature type="non-terminal residue" evidence="1">
    <location>
        <position position="284"/>
    </location>
</feature>
<evidence type="ECO:0000313" key="2">
    <source>
        <dbReference type="Proteomes" id="UP000814128"/>
    </source>
</evidence>
<sequence length="284" mass="30408">VPVTVFTGFLGAGKTTLILSLLPQLPKDYRVVLLKNEFGDVEVDSQLARQSSLAAVSEILNGCMCCVLVGQMKTALLEILENHSPDRIIIECSGSAFPATLALQIRELERETSRALALDAIATVVDAENFAGYEDTSATARLQAQYTDVLILNKWEGVSERALDDVLERLNALNDLTPKVRAAGRALDPALVFGLDSRMFELGGAEEAEAEAGARHDEVETATVWRGGVRPGHTHADGEGHGRADGDGDVAGPNADTLDEDTVRDALAGLPKEGVYRVKGFVRV</sequence>
<gene>
    <name evidence="1" type="ORF">K488DRAFT_6765</name>
</gene>
<accession>A0ACB8QCF6</accession>
<dbReference type="EMBL" id="MU273710">
    <property type="protein sequence ID" value="KAI0028956.1"/>
    <property type="molecule type" value="Genomic_DNA"/>
</dbReference>
<evidence type="ECO:0000313" key="1">
    <source>
        <dbReference type="EMBL" id="KAI0028956.1"/>
    </source>
</evidence>
<organism evidence="1 2">
    <name type="scientific">Vararia minispora EC-137</name>
    <dbReference type="NCBI Taxonomy" id="1314806"/>
    <lineage>
        <taxon>Eukaryota</taxon>
        <taxon>Fungi</taxon>
        <taxon>Dikarya</taxon>
        <taxon>Basidiomycota</taxon>
        <taxon>Agaricomycotina</taxon>
        <taxon>Agaricomycetes</taxon>
        <taxon>Russulales</taxon>
        <taxon>Lachnocladiaceae</taxon>
        <taxon>Vararia</taxon>
    </lineage>
</organism>
<name>A0ACB8QCF6_9AGAM</name>
<dbReference type="Proteomes" id="UP000814128">
    <property type="component" value="Unassembled WGS sequence"/>
</dbReference>
<reference evidence="1" key="1">
    <citation type="submission" date="2021-02" db="EMBL/GenBank/DDBJ databases">
        <authorList>
            <consortium name="DOE Joint Genome Institute"/>
            <person name="Ahrendt S."/>
            <person name="Looney B.P."/>
            <person name="Miyauchi S."/>
            <person name="Morin E."/>
            <person name="Drula E."/>
            <person name="Courty P.E."/>
            <person name="Chicoki N."/>
            <person name="Fauchery L."/>
            <person name="Kohler A."/>
            <person name="Kuo A."/>
            <person name="Labutti K."/>
            <person name="Pangilinan J."/>
            <person name="Lipzen A."/>
            <person name="Riley R."/>
            <person name="Andreopoulos W."/>
            <person name="He G."/>
            <person name="Johnson J."/>
            <person name="Barry K.W."/>
            <person name="Grigoriev I.V."/>
            <person name="Nagy L."/>
            <person name="Hibbett D."/>
            <person name="Henrissat B."/>
            <person name="Matheny P.B."/>
            <person name="Labbe J."/>
            <person name="Martin F."/>
        </authorList>
    </citation>
    <scope>NUCLEOTIDE SEQUENCE</scope>
    <source>
        <strain evidence="1">EC-137</strain>
    </source>
</reference>
<protein>
    <submittedName>
        <fullName evidence="1">CobW/HypB/UreG, nucleotide-binding domain-containing protein</fullName>
    </submittedName>
</protein>
<comment type="caution">
    <text evidence="1">The sequence shown here is derived from an EMBL/GenBank/DDBJ whole genome shotgun (WGS) entry which is preliminary data.</text>
</comment>
<proteinExistence type="predicted"/>
<feature type="non-terminal residue" evidence="1">
    <location>
        <position position="1"/>
    </location>
</feature>